<dbReference type="SUPFAM" id="SSF49764">
    <property type="entry name" value="HSP20-like chaperones"/>
    <property type="match status" value="1"/>
</dbReference>
<dbReference type="EMBL" id="BIXY01000031">
    <property type="protein sequence ID" value="GCF08811.1"/>
    <property type="molecule type" value="Genomic_DNA"/>
</dbReference>
<feature type="domain" description="SHSP" evidence="3">
    <location>
        <begin position="3"/>
        <end position="118"/>
    </location>
</feature>
<name>A0A5A5TBF7_9CHLR</name>
<sequence>MQEKTKIQHIPVKVYRTADHLMVAAPMPGLQPDDITAEVTTDNHLILQGELRGILKEMKELLVDEWSVGGYYRDITLPSIVDAVHANVSYGNGVLVIAFPISQQTHPDRLTLQRIGVDRGEHRGTANVNP</sequence>
<evidence type="ECO:0000313" key="4">
    <source>
        <dbReference type="EMBL" id="GCF08811.1"/>
    </source>
</evidence>
<dbReference type="Pfam" id="PF00011">
    <property type="entry name" value="HSP20"/>
    <property type="match status" value="1"/>
</dbReference>
<dbReference type="InterPro" id="IPR002068">
    <property type="entry name" value="A-crystallin/Hsp20_dom"/>
</dbReference>
<comment type="similarity">
    <text evidence="1 2">Belongs to the small heat shock protein (HSP20) family.</text>
</comment>
<dbReference type="PROSITE" id="PS01031">
    <property type="entry name" value="SHSP"/>
    <property type="match status" value="1"/>
</dbReference>
<dbReference type="InterPro" id="IPR008978">
    <property type="entry name" value="HSP20-like_chaperone"/>
</dbReference>
<dbReference type="AlphaFoldDB" id="A0A5A5TBF7"/>
<protein>
    <recommendedName>
        <fullName evidence="3">SHSP domain-containing protein</fullName>
    </recommendedName>
</protein>
<organism evidence="4 5">
    <name type="scientific">Dictyobacter arantiisoli</name>
    <dbReference type="NCBI Taxonomy" id="2014874"/>
    <lineage>
        <taxon>Bacteria</taxon>
        <taxon>Bacillati</taxon>
        <taxon>Chloroflexota</taxon>
        <taxon>Ktedonobacteria</taxon>
        <taxon>Ktedonobacterales</taxon>
        <taxon>Dictyobacteraceae</taxon>
        <taxon>Dictyobacter</taxon>
    </lineage>
</organism>
<evidence type="ECO:0000256" key="2">
    <source>
        <dbReference type="RuleBase" id="RU003616"/>
    </source>
</evidence>
<evidence type="ECO:0000256" key="1">
    <source>
        <dbReference type="PROSITE-ProRule" id="PRU00285"/>
    </source>
</evidence>
<evidence type="ECO:0000259" key="3">
    <source>
        <dbReference type="PROSITE" id="PS01031"/>
    </source>
</evidence>
<dbReference type="RefSeq" id="WP_149401786.1">
    <property type="nucleotide sequence ID" value="NZ_BIXY01000031.1"/>
</dbReference>
<keyword evidence="5" id="KW-1185">Reference proteome</keyword>
<accession>A0A5A5TBF7</accession>
<dbReference type="Proteomes" id="UP000322530">
    <property type="component" value="Unassembled WGS sequence"/>
</dbReference>
<dbReference type="Gene3D" id="2.60.40.790">
    <property type="match status" value="1"/>
</dbReference>
<reference evidence="4 5" key="1">
    <citation type="submission" date="2019-01" db="EMBL/GenBank/DDBJ databases">
        <title>Draft genome sequence of Dictyobacter sp. Uno17.</title>
        <authorList>
            <person name="Wang C.M."/>
            <person name="Zheng Y."/>
            <person name="Sakai Y."/>
            <person name="Abe K."/>
            <person name="Yokota A."/>
            <person name="Yabe S."/>
        </authorList>
    </citation>
    <scope>NUCLEOTIDE SEQUENCE [LARGE SCALE GENOMIC DNA]</scope>
    <source>
        <strain evidence="4 5">Uno17</strain>
    </source>
</reference>
<evidence type="ECO:0000313" key="5">
    <source>
        <dbReference type="Proteomes" id="UP000322530"/>
    </source>
</evidence>
<dbReference type="CDD" id="cd06464">
    <property type="entry name" value="ACD_sHsps-like"/>
    <property type="match status" value="1"/>
</dbReference>
<gene>
    <name evidence="4" type="ORF">KDI_23750</name>
</gene>
<dbReference type="OrthoDB" id="161349at2"/>
<comment type="caution">
    <text evidence="4">The sequence shown here is derived from an EMBL/GenBank/DDBJ whole genome shotgun (WGS) entry which is preliminary data.</text>
</comment>
<proteinExistence type="inferred from homology"/>